<dbReference type="PANTHER" id="PTHR33844">
    <property type="entry name" value="SULFOTRANSFER_1 DOMAIN-CONTAINING PROTEIN"/>
    <property type="match status" value="1"/>
</dbReference>
<dbReference type="EMBL" id="CAJNOU010000873">
    <property type="protein sequence ID" value="CAF1106265.1"/>
    <property type="molecule type" value="Genomic_DNA"/>
</dbReference>
<proteinExistence type="predicted"/>
<evidence type="ECO:0000313" key="1">
    <source>
        <dbReference type="EMBL" id="CAF0907927.1"/>
    </source>
</evidence>
<dbReference type="Proteomes" id="UP000663882">
    <property type="component" value="Unassembled WGS sequence"/>
</dbReference>
<dbReference type="OrthoDB" id="5988096at2759"/>
<evidence type="ECO:0000313" key="3">
    <source>
        <dbReference type="Proteomes" id="UP000663889"/>
    </source>
</evidence>
<evidence type="ECO:0000313" key="2">
    <source>
        <dbReference type="EMBL" id="CAF1106265.1"/>
    </source>
</evidence>
<protein>
    <submittedName>
        <fullName evidence="2">Uncharacterized protein</fullName>
    </submittedName>
</protein>
<accession>A0A814PJ19</accession>
<name>A0A814PJ19_9BILA</name>
<organism evidence="2 3">
    <name type="scientific">Rotaria sordida</name>
    <dbReference type="NCBI Taxonomy" id="392033"/>
    <lineage>
        <taxon>Eukaryota</taxon>
        <taxon>Metazoa</taxon>
        <taxon>Spiralia</taxon>
        <taxon>Gnathifera</taxon>
        <taxon>Rotifera</taxon>
        <taxon>Eurotatoria</taxon>
        <taxon>Bdelloidea</taxon>
        <taxon>Philodinida</taxon>
        <taxon>Philodinidae</taxon>
        <taxon>Rotaria</taxon>
    </lineage>
</organism>
<dbReference type="EMBL" id="CAJNOO010000329">
    <property type="protein sequence ID" value="CAF0907927.1"/>
    <property type="molecule type" value="Genomic_DNA"/>
</dbReference>
<reference evidence="2" key="1">
    <citation type="submission" date="2021-02" db="EMBL/GenBank/DDBJ databases">
        <authorList>
            <person name="Nowell W R."/>
        </authorList>
    </citation>
    <scope>NUCLEOTIDE SEQUENCE</scope>
</reference>
<dbReference type="PANTHER" id="PTHR33844:SF1">
    <property type="entry name" value="SULFOTRANSFERASE DOMAIN-CONTAINING PROTEIN"/>
    <property type="match status" value="1"/>
</dbReference>
<sequence>MDNTRELLMKKGSEYSVFCYDIERDEIILVKTSNETDLYECACMYVAQRINAIEALYIPLIMAISLSNELAVTFPVDFQLIHLYNVGRCGSTLLCKAMNATEDCQSLSEPDFFTGLYNYGM</sequence>
<dbReference type="Proteomes" id="UP000663889">
    <property type="component" value="Unassembled WGS sequence"/>
</dbReference>
<dbReference type="AlphaFoldDB" id="A0A814PJ19"/>
<gene>
    <name evidence="1" type="ORF">RFH988_LOCUS9328</name>
    <name evidence="2" type="ORF">SEV965_LOCUS16143</name>
</gene>
<comment type="caution">
    <text evidence="2">The sequence shown here is derived from an EMBL/GenBank/DDBJ whole genome shotgun (WGS) entry which is preliminary data.</text>
</comment>